<sequence length="230" mass="24745">MNLLKPASAIVLGAMLLTGCGQEEKVKLENHIDQASYGVGLNIGRQLSREGVDMNPDAVAAGIKDALANAEQRIDDEVIAAAFEKVREEQVRKQEALNDAASKASEEFLAENAKREGITVTESGLQYEVLTAAAEGQPSPEATDTVRVHYHGTLIDGSVFDSSVDRGEPAQFPVNGVIRGWVEALQMMKVGDKWKLYIPAELAYGARSPSPAIPANSALVFEVELLEIVK</sequence>
<comment type="catalytic activity">
    <reaction evidence="1 5 6">
        <text>[protein]-peptidylproline (omega=180) = [protein]-peptidylproline (omega=0)</text>
        <dbReference type="Rhea" id="RHEA:16237"/>
        <dbReference type="Rhea" id="RHEA-COMP:10747"/>
        <dbReference type="Rhea" id="RHEA-COMP:10748"/>
        <dbReference type="ChEBI" id="CHEBI:83833"/>
        <dbReference type="ChEBI" id="CHEBI:83834"/>
        <dbReference type="EC" id="5.2.1.8"/>
    </reaction>
</comment>
<dbReference type="EC" id="5.2.1.8" evidence="6"/>
<evidence type="ECO:0000256" key="4">
    <source>
        <dbReference type="ARBA" id="ARBA00023235"/>
    </source>
</evidence>
<dbReference type="Gene3D" id="1.10.287.460">
    <property type="entry name" value="Peptidyl-prolyl cis-trans isomerase, FKBP-type, N-terminal domain"/>
    <property type="match status" value="1"/>
</dbReference>
<dbReference type="PROSITE" id="PS50059">
    <property type="entry name" value="FKBP_PPIASE"/>
    <property type="match status" value="1"/>
</dbReference>
<evidence type="ECO:0000256" key="2">
    <source>
        <dbReference type="ARBA" id="ARBA00006577"/>
    </source>
</evidence>
<evidence type="ECO:0000256" key="6">
    <source>
        <dbReference type="RuleBase" id="RU003915"/>
    </source>
</evidence>
<evidence type="ECO:0000313" key="9">
    <source>
        <dbReference type="Proteomes" id="UP000714380"/>
    </source>
</evidence>
<dbReference type="Gene3D" id="3.10.50.40">
    <property type="match status" value="1"/>
</dbReference>
<comment type="caution">
    <text evidence="8">The sequence shown here is derived from an EMBL/GenBank/DDBJ whole genome shotgun (WGS) entry which is preliminary data.</text>
</comment>
<proteinExistence type="inferred from homology"/>
<dbReference type="SUPFAM" id="SSF54534">
    <property type="entry name" value="FKBP-like"/>
    <property type="match status" value="1"/>
</dbReference>
<dbReference type="EMBL" id="JAEDAH010000007">
    <property type="protein sequence ID" value="MCA6062303.1"/>
    <property type="molecule type" value="Genomic_DNA"/>
</dbReference>
<evidence type="ECO:0000256" key="5">
    <source>
        <dbReference type="PROSITE-ProRule" id="PRU00277"/>
    </source>
</evidence>
<evidence type="ECO:0000256" key="3">
    <source>
        <dbReference type="ARBA" id="ARBA00023110"/>
    </source>
</evidence>
<accession>A0ABS7ZM85</accession>
<dbReference type="InterPro" id="IPR000774">
    <property type="entry name" value="PPIase_FKBP_N"/>
</dbReference>
<organism evidence="8 9">
    <name type="scientific">Thalassolituus marinus</name>
    <dbReference type="NCBI Taxonomy" id="671053"/>
    <lineage>
        <taxon>Bacteria</taxon>
        <taxon>Pseudomonadati</taxon>
        <taxon>Pseudomonadota</taxon>
        <taxon>Gammaproteobacteria</taxon>
        <taxon>Oceanospirillales</taxon>
        <taxon>Oceanospirillaceae</taxon>
        <taxon>Thalassolituus</taxon>
    </lineage>
</organism>
<gene>
    <name evidence="8" type="ORF">I9W95_01655</name>
</gene>
<dbReference type="InterPro" id="IPR001179">
    <property type="entry name" value="PPIase_FKBP_dom"/>
</dbReference>
<name>A0ABS7ZM85_9GAMM</name>
<dbReference type="Pfam" id="PF01346">
    <property type="entry name" value="FKBP_N"/>
    <property type="match status" value="1"/>
</dbReference>
<reference evidence="8 9" key="1">
    <citation type="submission" date="2020-12" db="EMBL/GenBank/DDBJ databases">
        <title>Novel Thalassolituus-related marine hydrocarbonoclastic bacteria mediated algae-derived hydrocarbons mineralization in twilight zone of the northern South China Sea.</title>
        <authorList>
            <person name="Dong C."/>
        </authorList>
    </citation>
    <scope>NUCLEOTIDE SEQUENCE [LARGE SCALE GENOMIC DNA]</scope>
    <source>
        <strain evidence="8 9">IMCC1826</strain>
    </source>
</reference>
<keyword evidence="9" id="KW-1185">Reference proteome</keyword>
<evidence type="ECO:0000313" key="8">
    <source>
        <dbReference type="EMBL" id="MCA6062303.1"/>
    </source>
</evidence>
<protein>
    <recommendedName>
        <fullName evidence="6">Peptidyl-prolyl cis-trans isomerase</fullName>
        <ecNumber evidence="6">5.2.1.8</ecNumber>
    </recommendedName>
</protein>
<evidence type="ECO:0000259" key="7">
    <source>
        <dbReference type="PROSITE" id="PS50059"/>
    </source>
</evidence>
<dbReference type="InterPro" id="IPR036944">
    <property type="entry name" value="PPIase_FKBP_N_sf"/>
</dbReference>
<comment type="similarity">
    <text evidence="2 6">Belongs to the FKBP-type PPIase family.</text>
</comment>
<evidence type="ECO:0000256" key="1">
    <source>
        <dbReference type="ARBA" id="ARBA00000971"/>
    </source>
</evidence>
<dbReference type="GO" id="GO:0016853">
    <property type="term" value="F:isomerase activity"/>
    <property type="evidence" value="ECO:0007669"/>
    <property type="project" value="UniProtKB-KW"/>
</dbReference>
<dbReference type="PANTHER" id="PTHR43811">
    <property type="entry name" value="FKBP-TYPE PEPTIDYL-PROLYL CIS-TRANS ISOMERASE FKPA"/>
    <property type="match status" value="1"/>
</dbReference>
<dbReference type="InterPro" id="IPR046357">
    <property type="entry name" value="PPIase_dom_sf"/>
</dbReference>
<dbReference type="PROSITE" id="PS51257">
    <property type="entry name" value="PROKAR_LIPOPROTEIN"/>
    <property type="match status" value="1"/>
</dbReference>
<feature type="domain" description="PPIase FKBP-type" evidence="7">
    <location>
        <begin position="143"/>
        <end position="229"/>
    </location>
</feature>
<dbReference type="PANTHER" id="PTHR43811:SF23">
    <property type="entry name" value="FKBP-TYPE 22 KDA PEPTIDYL-PROLYL CIS-TRANS ISOMERASE"/>
    <property type="match status" value="1"/>
</dbReference>
<dbReference type="NCBIfam" id="NF008602">
    <property type="entry name" value="PRK11570.1"/>
    <property type="match status" value="1"/>
</dbReference>
<keyword evidence="3 5" id="KW-0697">Rotamase</keyword>
<keyword evidence="4 5" id="KW-0413">Isomerase</keyword>
<dbReference type="Proteomes" id="UP000714380">
    <property type="component" value="Unassembled WGS sequence"/>
</dbReference>
<dbReference type="Pfam" id="PF00254">
    <property type="entry name" value="FKBP_C"/>
    <property type="match status" value="1"/>
</dbReference>